<evidence type="ECO:0000313" key="1">
    <source>
        <dbReference type="EMBL" id="MCU6792617.1"/>
    </source>
</evidence>
<protein>
    <submittedName>
        <fullName evidence="1">Uncharacterized protein</fullName>
    </submittedName>
</protein>
<reference evidence="1 2" key="1">
    <citation type="submission" date="2022-09" db="EMBL/GenBank/DDBJ databases">
        <authorList>
            <person name="Han X.L."/>
            <person name="Wang Q."/>
            <person name="Lu T."/>
        </authorList>
    </citation>
    <scope>NUCLEOTIDE SEQUENCE [LARGE SCALE GENOMIC DNA]</scope>
    <source>
        <strain evidence="1 2">WQ 127069</strain>
    </source>
</reference>
<organism evidence="1 2">
    <name type="scientific">Paenibacillus baimaensis</name>
    <dbReference type="NCBI Taxonomy" id="2982185"/>
    <lineage>
        <taxon>Bacteria</taxon>
        <taxon>Bacillati</taxon>
        <taxon>Bacillota</taxon>
        <taxon>Bacilli</taxon>
        <taxon>Bacillales</taxon>
        <taxon>Paenibacillaceae</taxon>
        <taxon>Paenibacillus</taxon>
    </lineage>
</organism>
<keyword evidence="2" id="KW-1185">Reference proteome</keyword>
<dbReference type="EMBL" id="JAOQIO010000033">
    <property type="protein sequence ID" value="MCU6792617.1"/>
    <property type="molecule type" value="Genomic_DNA"/>
</dbReference>
<comment type="caution">
    <text evidence="1">The sequence shown here is derived from an EMBL/GenBank/DDBJ whole genome shotgun (WGS) entry which is preliminary data.</text>
</comment>
<name>A0ABT2UD93_9BACL</name>
<evidence type="ECO:0000313" key="2">
    <source>
        <dbReference type="Proteomes" id="UP001652445"/>
    </source>
</evidence>
<proteinExistence type="predicted"/>
<sequence length="109" mass="12881">MNQNLLSKLIDIIQELYEKEDSLKEVLSISDINFISPTIEKLEDLIATELGIPQDNTLEMIKKHGDQEGLDHEDCFCRDFISDYFFDFLHGEKTKEELIWKLTNWKKDE</sequence>
<dbReference type="Proteomes" id="UP001652445">
    <property type="component" value="Unassembled WGS sequence"/>
</dbReference>
<dbReference type="RefSeq" id="WP_262684001.1">
    <property type="nucleotide sequence ID" value="NZ_JAOQIO010000033.1"/>
</dbReference>
<gene>
    <name evidence="1" type="ORF">OB236_10845</name>
</gene>
<accession>A0ABT2UD93</accession>